<evidence type="ECO:0000313" key="5">
    <source>
        <dbReference type="Proteomes" id="UP000002412"/>
    </source>
</evidence>
<feature type="region of interest" description="Disordered" evidence="1">
    <location>
        <begin position="44"/>
        <end position="126"/>
    </location>
</feature>
<dbReference type="InterPro" id="IPR018927">
    <property type="entry name" value="Pilus_synth_Q_C"/>
</dbReference>
<dbReference type="Proteomes" id="UP000002412">
    <property type="component" value="Plasmid p_153kb"/>
</dbReference>
<geneLocation type="plasmid" evidence="5">
    <name>plasmid_153kb</name>
</geneLocation>
<dbReference type="KEGG" id="ypi:YpsIP31758_B0013"/>
<accession>A0A0U1QTG3</accession>
<gene>
    <name evidence="4" type="ordered locus">YpsIP31758_B0013</name>
</gene>
<protein>
    <submittedName>
        <fullName evidence="4">Type IV pilus biosynthesis protein PilL</fullName>
    </submittedName>
</protein>
<reference evidence="4 5" key="1">
    <citation type="journal article" date="2007" name="PLoS Genet.">
        <title>The complete genome sequence of Yersinia pseudotuberculosis IP31758, the causative agent of Far East scarlet-like fever.</title>
        <authorList>
            <person name="Eppinger M."/>
            <person name="Rosovitz M.J."/>
            <person name="Fricke W.F."/>
            <person name="Rasko D.A."/>
            <person name="Kokorina G."/>
            <person name="Fayolle C."/>
            <person name="Lindler L.E."/>
            <person name="Carniel E."/>
            <person name="Ravel J."/>
        </authorList>
    </citation>
    <scope>NUCLEOTIDE SEQUENCE [LARGE SCALE GENOMIC DNA]</scope>
    <source>
        <strain evidence="4 5">IP 31758</strain>
        <plasmid evidence="5">Plasmid plasmid_153kb</plasmid>
    </source>
</reference>
<organism evidence="4 5">
    <name type="scientific">Yersinia pseudotuberculosis serotype O:1b (strain IP 31758)</name>
    <dbReference type="NCBI Taxonomy" id="349747"/>
    <lineage>
        <taxon>Bacteria</taxon>
        <taxon>Pseudomonadati</taxon>
        <taxon>Pseudomonadota</taxon>
        <taxon>Gammaproteobacteria</taxon>
        <taxon>Enterobacterales</taxon>
        <taxon>Yersiniaceae</taxon>
        <taxon>Yersinia</taxon>
    </lineage>
</organism>
<keyword evidence="4" id="KW-0614">Plasmid</keyword>
<feature type="compositionally biased region" description="Polar residues" evidence="1">
    <location>
        <begin position="44"/>
        <end position="53"/>
    </location>
</feature>
<evidence type="ECO:0000313" key="4">
    <source>
        <dbReference type="EMBL" id="ABS45672.1"/>
    </source>
</evidence>
<feature type="compositionally biased region" description="Polar residues" evidence="1">
    <location>
        <begin position="65"/>
        <end position="87"/>
    </location>
</feature>
<feature type="domain" description="Toxin co-regulated pilus biosynthesis protein Q C-terminal" evidence="3">
    <location>
        <begin position="299"/>
        <end position="381"/>
    </location>
</feature>
<dbReference type="EMBL" id="CP000719">
    <property type="protein sequence ID" value="ABS45672.1"/>
    <property type="molecule type" value="Genomic_DNA"/>
</dbReference>
<dbReference type="AlphaFoldDB" id="A0A0U1QTG3"/>
<name>A0A0U1QTG3_YERP3</name>
<feature type="chain" id="PRO_5006713855" evidence="2">
    <location>
        <begin position="26"/>
        <end position="388"/>
    </location>
</feature>
<evidence type="ECO:0000259" key="3">
    <source>
        <dbReference type="Pfam" id="PF10671"/>
    </source>
</evidence>
<dbReference type="HOGENOM" id="CLU_711624_0_0_6"/>
<evidence type="ECO:0000256" key="2">
    <source>
        <dbReference type="SAM" id="SignalP"/>
    </source>
</evidence>
<proteinExistence type="predicted"/>
<dbReference type="PROSITE" id="PS51257">
    <property type="entry name" value="PROKAR_LIPOPROTEIN"/>
    <property type="match status" value="1"/>
</dbReference>
<feature type="compositionally biased region" description="Polar residues" evidence="1">
    <location>
        <begin position="111"/>
        <end position="126"/>
    </location>
</feature>
<evidence type="ECO:0000256" key="1">
    <source>
        <dbReference type="SAM" id="MobiDB-lite"/>
    </source>
</evidence>
<dbReference type="RefSeq" id="WP_011988516.1">
    <property type="nucleotide sequence ID" value="NC_009705.1"/>
</dbReference>
<feature type="signal peptide" evidence="2">
    <location>
        <begin position="1"/>
        <end position="25"/>
    </location>
</feature>
<sequence length="388" mass="43558">MNNKNLTVAIIATLGISCVSFNVNADFNVVEDFSNDYSRGYNPQIQTSSSAQYQPLPRSIRIDDGQSTGYRSAVSSHSSMLRNNPQKPENIAVPQYPATQTKSTPPKVLYSESSARPQSPVNTLQNSGSPTYLKNIIYVGHARQSDIYVETKAGQQQTLKTAIKTLIPKSFSVEFSLDLERATPQLNVNWNSGDLWTVTVDKILGDNNLVALINWDSNRISVAYRNANTKLISTPVFGQDNSKNQLMVKNVLPENNKLLTTDTKQTMSFPTKTPAPLTANTPLVKQPTIIIPPPVTLKNWTSRSGITLKVMIQEWTEKQGWKLVWRADKDYDILVPFTVYSKSDNDAGYMEAMQKAFSLYEKAQYPFRVELYPDQRLLFVTLKSDNKN</sequence>
<dbReference type="Pfam" id="PF10671">
    <property type="entry name" value="TcpQ"/>
    <property type="match status" value="1"/>
</dbReference>
<keyword evidence="2" id="KW-0732">Signal</keyword>